<evidence type="ECO:0008006" key="4">
    <source>
        <dbReference type="Google" id="ProtNLM"/>
    </source>
</evidence>
<reference evidence="2 3" key="1">
    <citation type="submission" date="2018-05" db="EMBL/GenBank/DDBJ databases">
        <title>Genomic Encyclopedia of Type Strains, Phase I: the one thousand microbial genomes (KMG-I) project.</title>
        <authorList>
            <person name="Kyrpides N."/>
        </authorList>
    </citation>
    <scope>NUCLEOTIDE SEQUENCE [LARGE SCALE GENOMIC DNA]</scope>
    <source>
        <strain evidence="2 3">DSM 15611</strain>
    </source>
</reference>
<proteinExistence type="predicted"/>
<accession>A0A318IDW2</accession>
<keyword evidence="1" id="KW-0732">Signal</keyword>
<feature type="signal peptide" evidence="1">
    <location>
        <begin position="1"/>
        <end position="18"/>
    </location>
</feature>
<feature type="chain" id="PRO_5016301936" description="TonB-like protein" evidence="1">
    <location>
        <begin position="19"/>
        <end position="144"/>
    </location>
</feature>
<protein>
    <recommendedName>
        <fullName evidence="4">TonB-like protein</fullName>
    </recommendedName>
</protein>
<evidence type="ECO:0000313" key="2">
    <source>
        <dbReference type="EMBL" id="PXX22991.1"/>
    </source>
</evidence>
<dbReference type="STRING" id="1122991.GCA_000613445_02711"/>
<dbReference type="EMBL" id="QJJX01000008">
    <property type="protein sequence ID" value="PXX22991.1"/>
    <property type="molecule type" value="Genomic_DNA"/>
</dbReference>
<comment type="caution">
    <text evidence="2">The sequence shown here is derived from an EMBL/GenBank/DDBJ whole genome shotgun (WGS) entry which is preliminary data.</text>
</comment>
<evidence type="ECO:0000256" key="1">
    <source>
        <dbReference type="SAM" id="SignalP"/>
    </source>
</evidence>
<evidence type="ECO:0000313" key="3">
    <source>
        <dbReference type="Proteomes" id="UP000248314"/>
    </source>
</evidence>
<dbReference type="AlphaFoldDB" id="A0A318IDW2"/>
<name>A0A318IDW2_9BACT</name>
<dbReference type="Proteomes" id="UP000248314">
    <property type="component" value="Unassembled WGS sequence"/>
</dbReference>
<dbReference type="RefSeq" id="WP_146210598.1">
    <property type="nucleotide sequence ID" value="NZ_QJJX01000008.1"/>
</dbReference>
<keyword evidence="3" id="KW-1185">Reference proteome</keyword>
<organism evidence="2 3">
    <name type="scientific">Hoylesella shahii DSM 15611 = JCM 12083</name>
    <dbReference type="NCBI Taxonomy" id="1122991"/>
    <lineage>
        <taxon>Bacteria</taxon>
        <taxon>Pseudomonadati</taxon>
        <taxon>Bacteroidota</taxon>
        <taxon>Bacteroidia</taxon>
        <taxon>Bacteroidales</taxon>
        <taxon>Prevotellaceae</taxon>
        <taxon>Hoylesella</taxon>
    </lineage>
</organism>
<gene>
    <name evidence="2" type="ORF">EJ73_00972</name>
</gene>
<sequence length="144" mass="16621">MRYLKSMVAILAIVCLMACENTWMCSCNITEKDMVYEPAEKKFYPSAQLKAKVVKAFNGSFSWRRAGYVYRDAFEGIGAIVFEYNPDVGEIDYVQLVRPTNVTSVDQELVNCIKAMRLTDTLKKHRVKPVKFILKIDYFDMTAY</sequence>